<dbReference type="Pfam" id="PF07892">
    <property type="entry name" value="DUF1667"/>
    <property type="match status" value="1"/>
</dbReference>
<reference evidence="1 2" key="1">
    <citation type="submission" date="2016-11" db="EMBL/GenBank/DDBJ databases">
        <authorList>
            <person name="Jaros S."/>
            <person name="Januszkiewicz K."/>
            <person name="Wedrychowicz H."/>
        </authorList>
    </citation>
    <scope>NUCLEOTIDE SEQUENCE [LARGE SCALE GENOMIC DNA]</scope>
    <source>
        <strain evidence="1 2">DSM 15212</strain>
    </source>
</reference>
<sequence length="117" mass="13047">MEMKKMVCIVCPLGCHIKISKDNDDYIVEGNKCPRGKEYAIKELTNPTRVLTTTVKIKNGLLNRLPVKTKEAIPKDKIYECMKIINSIEVEAPVTIGEVIVKDILNTGVDVVASRSM</sequence>
<accession>A0A1M6Q8H8</accession>
<dbReference type="Gene3D" id="3.10.530.10">
    <property type="entry name" value="CPE0013-like"/>
    <property type="match status" value="1"/>
</dbReference>
<dbReference type="Proteomes" id="UP000184465">
    <property type="component" value="Unassembled WGS sequence"/>
</dbReference>
<dbReference type="InterPro" id="IPR012460">
    <property type="entry name" value="DUF1667"/>
</dbReference>
<proteinExistence type="predicted"/>
<protein>
    <submittedName>
        <fullName evidence="1">CxxC motif-containing protein</fullName>
    </submittedName>
</protein>
<organism evidence="1 2">
    <name type="scientific">Paramaledivibacter caminithermalis (strain DSM 15212 / CIP 107654 / DViRD3)</name>
    <name type="common">Clostridium caminithermale</name>
    <dbReference type="NCBI Taxonomy" id="1121301"/>
    <lineage>
        <taxon>Bacteria</taxon>
        <taxon>Bacillati</taxon>
        <taxon>Bacillota</taxon>
        <taxon>Clostridia</taxon>
        <taxon>Peptostreptococcales</taxon>
        <taxon>Caminicellaceae</taxon>
        <taxon>Paramaledivibacter</taxon>
    </lineage>
</organism>
<gene>
    <name evidence="1" type="ORF">SAMN02745912_02468</name>
</gene>
<dbReference type="EMBL" id="FRAG01000031">
    <property type="protein sequence ID" value="SHK16435.1"/>
    <property type="molecule type" value="Genomic_DNA"/>
</dbReference>
<name>A0A1M6Q8H8_PARC5</name>
<dbReference type="SUPFAM" id="SSF160148">
    <property type="entry name" value="CPE0013-like"/>
    <property type="match status" value="1"/>
</dbReference>
<keyword evidence="2" id="KW-1185">Reference proteome</keyword>
<dbReference type="AlphaFoldDB" id="A0A1M6Q8H8"/>
<evidence type="ECO:0000313" key="2">
    <source>
        <dbReference type="Proteomes" id="UP000184465"/>
    </source>
</evidence>
<evidence type="ECO:0000313" key="1">
    <source>
        <dbReference type="EMBL" id="SHK16435.1"/>
    </source>
</evidence>
<dbReference type="PANTHER" id="PTHR39450:SF1">
    <property type="entry name" value="DUF1667 DOMAIN-CONTAINING PROTEIN"/>
    <property type="match status" value="1"/>
</dbReference>
<dbReference type="InterPro" id="IPR036593">
    <property type="entry name" value="CPE0013-like_sf"/>
</dbReference>
<dbReference type="STRING" id="1121301.SAMN02745912_02468"/>
<dbReference type="PANTHER" id="PTHR39450">
    <property type="entry name" value="MOLYBDOPTERIN OXIDOREDUCTASE, 4FE-4S CLUSTER-BINDING SUBUNIT"/>
    <property type="match status" value="1"/>
</dbReference>